<evidence type="ECO:0000256" key="1">
    <source>
        <dbReference type="ARBA" id="ARBA00006987"/>
    </source>
</evidence>
<dbReference type="PIRSF" id="PIRSF017082">
    <property type="entry name" value="YflP"/>
    <property type="match status" value="1"/>
</dbReference>
<sequence>MTTTPLPRRAALLLAAGVAAPSALHAQGAGAWPNQSVRYINGFPPGGSTDILSRLFCAKMSEITGQQFVVENRSGSGGDVGLDAVAKSRPDGYTLGLGGIASQAISPTLKPNLPFDPEKDFTFVSGLWQLPNILVVNNDIPARTVPELVALVKANPGKFSYGSAGPGTTLHLSGAMLAQLAGLEMLHVPYRGEAPGMLDLMAGRIQLMLSNFPSTIGHVREGKVRALAVTSAERNPAAPELPAIGEFIPGFDIVSWTCLCGPAGIPAPMAGRMSALTKRALESEDLKRAYLELGARAWWTTSEDIAAFRAAQEAKLRPLILASGARSE</sequence>
<dbReference type="PANTHER" id="PTHR42928:SF5">
    <property type="entry name" value="BLR1237 PROTEIN"/>
    <property type="match status" value="1"/>
</dbReference>
<protein>
    <submittedName>
        <fullName evidence="3">Tripartite tricarboxylate transporter substrate binding protein</fullName>
    </submittedName>
</protein>
<dbReference type="Gene3D" id="3.40.190.10">
    <property type="entry name" value="Periplasmic binding protein-like II"/>
    <property type="match status" value="1"/>
</dbReference>
<keyword evidence="4" id="KW-1185">Reference proteome</keyword>
<dbReference type="SUPFAM" id="SSF53850">
    <property type="entry name" value="Periplasmic binding protein-like II"/>
    <property type="match status" value="1"/>
</dbReference>
<dbReference type="Pfam" id="PF03401">
    <property type="entry name" value="TctC"/>
    <property type="match status" value="1"/>
</dbReference>
<feature type="chain" id="PRO_5040880202" evidence="2">
    <location>
        <begin position="27"/>
        <end position="328"/>
    </location>
</feature>
<dbReference type="EMBL" id="JACOMF010000044">
    <property type="protein sequence ID" value="MBC4018152.1"/>
    <property type="molecule type" value="Genomic_DNA"/>
</dbReference>
<dbReference type="Gene3D" id="3.40.190.150">
    <property type="entry name" value="Bordetella uptake gene, domain 1"/>
    <property type="match status" value="1"/>
</dbReference>
<gene>
    <name evidence="3" type="ORF">H7965_22930</name>
</gene>
<keyword evidence="2" id="KW-0732">Signal</keyword>
<comment type="caution">
    <text evidence="3">The sequence shown here is derived from an EMBL/GenBank/DDBJ whole genome shotgun (WGS) entry which is preliminary data.</text>
</comment>
<reference evidence="3" key="1">
    <citation type="submission" date="2020-08" db="EMBL/GenBank/DDBJ databases">
        <authorList>
            <person name="Hu Y."/>
            <person name="Nguyen S.V."/>
            <person name="Li F."/>
            <person name="Fanning S."/>
        </authorList>
    </citation>
    <scope>NUCLEOTIDE SEQUENCE</scope>
    <source>
        <strain evidence="3">SYSU D8009</strain>
    </source>
</reference>
<feature type="signal peptide" evidence="2">
    <location>
        <begin position="1"/>
        <end position="26"/>
    </location>
</feature>
<evidence type="ECO:0000313" key="3">
    <source>
        <dbReference type="EMBL" id="MBC4018152.1"/>
    </source>
</evidence>
<accession>A0A9X0R4D6</accession>
<comment type="similarity">
    <text evidence="1">Belongs to the UPF0065 (bug) family.</text>
</comment>
<dbReference type="AlphaFoldDB" id="A0A9X0R4D6"/>
<dbReference type="CDD" id="cd13578">
    <property type="entry name" value="PBP2_Bug27"/>
    <property type="match status" value="1"/>
</dbReference>
<dbReference type="InterPro" id="IPR005064">
    <property type="entry name" value="BUG"/>
</dbReference>
<dbReference type="Proteomes" id="UP000600101">
    <property type="component" value="Unassembled WGS sequence"/>
</dbReference>
<dbReference type="PANTHER" id="PTHR42928">
    <property type="entry name" value="TRICARBOXYLATE-BINDING PROTEIN"/>
    <property type="match status" value="1"/>
</dbReference>
<proteinExistence type="inferred from homology"/>
<evidence type="ECO:0000313" key="4">
    <source>
        <dbReference type="Proteomes" id="UP000600101"/>
    </source>
</evidence>
<dbReference type="RefSeq" id="WP_186772905.1">
    <property type="nucleotide sequence ID" value="NZ_JACOMF010000044.1"/>
</dbReference>
<name>A0A9X0R4D6_9PROT</name>
<evidence type="ECO:0000256" key="2">
    <source>
        <dbReference type="SAM" id="SignalP"/>
    </source>
</evidence>
<dbReference type="InterPro" id="IPR042100">
    <property type="entry name" value="Bug_dom1"/>
</dbReference>
<organism evidence="3 4">
    <name type="scientific">Siccirubricoccus deserti</name>
    <dbReference type="NCBI Taxonomy" id="2013562"/>
    <lineage>
        <taxon>Bacteria</taxon>
        <taxon>Pseudomonadati</taxon>
        <taxon>Pseudomonadota</taxon>
        <taxon>Alphaproteobacteria</taxon>
        <taxon>Acetobacterales</taxon>
        <taxon>Roseomonadaceae</taxon>
        <taxon>Siccirubricoccus</taxon>
    </lineage>
</organism>